<evidence type="ECO:0000313" key="2">
    <source>
        <dbReference type="EMBL" id="QUT06753.1"/>
    </source>
</evidence>
<evidence type="ECO:0000313" key="3">
    <source>
        <dbReference type="Proteomes" id="UP000681425"/>
    </source>
</evidence>
<sequence>MATDALTLFMDHKEIEDKVGLWCRIVDTHAMNRMGEVFADDIFWDYGKGTTEQGLKNITHRIEAHLVDTPNCSATQHRLANMRIDVNGDEAESEAYFVGVHAGAGEYEGKTLLQWGNYNDFWKRTPDGWRISRRIYRIDISDGPMGIVYGGATADMWQAGDDRRVGR</sequence>
<dbReference type="KEGG" id="spph:KFK14_04735"/>
<dbReference type="AlphaFoldDB" id="A0A975K9Y8"/>
<dbReference type="Gene3D" id="3.10.450.50">
    <property type="match status" value="1"/>
</dbReference>
<reference evidence="2" key="1">
    <citation type="submission" date="2021-04" db="EMBL/GenBank/DDBJ databases">
        <title>Isolation of p-tert-butylphenol degrading bacteria Sphingobium phenoxybenzoativorans Tas13 from active sludge.</title>
        <authorList>
            <person name="Li Y."/>
        </authorList>
    </citation>
    <scope>NUCLEOTIDE SEQUENCE</scope>
    <source>
        <strain evidence="2">Tas13</strain>
    </source>
</reference>
<name>A0A975K9Y8_9SPHN</name>
<organism evidence="2 3">
    <name type="scientific">Sphingobium phenoxybenzoativorans</name>
    <dbReference type="NCBI Taxonomy" id="1592790"/>
    <lineage>
        <taxon>Bacteria</taxon>
        <taxon>Pseudomonadati</taxon>
        <taxon>Pseudomonadota</taxon>
        <taxon>Alphaproteobacteria</taxon>
        <taxon>Sphingomonadales</taxon>
        <taxon>Sphingomonadaceae</taxon>
        <taxon>Sphingobium</taxon>
    </lineage>
</organism>
<dbReference type="InterPro" id="IPR032710">
    <property type="entry name" value="NTF2-like_dom_sf"/>
</dbReference>
<gene>
    <name evidence="2" type="ORF">KFK14_04735</name>
</gene>
<proteinExistence type="predicted"/>
<dbReference type="EMBL" id="CP073910">
    <property type="protein sequence ID" value="QUT06753.1"/>
    <property type="molecule type" value="Genomic_DNA"/>
</dbReference>
<keyword evidence="3" id="KW-1185">Reference proteome</keyword>
<dbReference type="SUPFAM" id="SSF54427">
    <property type="entry name" value="NTF2-like"/>
    <property type="match status" value="1"/>
</dbReference>
<dbReference type="OrthoDB" id="581683at2"/>
<dbReference type="CDD" id="cd00531">
    <property type="entry name" value="NTF2_like"/>
    <property type="match status" value="1"/>
</dbReference>
<dbReference type="Proteomes" id="UP000681425">
    <property type="component" value="Chromosome"/>
</dbReference>
<protein>
    <submittedName>
        <fullName evidence="2">Nuclear transport factor 2 family protein</fullName>
    </submittedName>
</protein>
<dbReference type="Pfam" id="PF13577">
    <property type="entry name" value="SnoaL_4"/>
    <property type="match status" value="1"/>
</dbReference>
<dbReference type="RefSeq" id="WP_070153671.1">
    <property type="nucleotide sequence ID" value="NZ_CP073910.1"/>
</dbReference>
<accession>A0A975K9Y8</accession>
<feature type="domain" description="SnoaL-like" evidence="1">
    <location>
        <begin position="11"/>
        <end position="134"/>
    </location>
</feature>
<dbReference type="InterPro" id="IPR037401">
    <property type="entry name" value="SnoaL-like"/>
</dbReference>
<evidence type="ECO:0000259" key="1">
    <source>
        <dbReference type="Pfam" id="PF13577"/>
    </source>
</evidence>